<dbReference type="OrthoDB" id="3335358at2759"/>
<sequence length="180" mass="20047">MERNWHPVHNAVDAISMAVHRYTSLRPPRTHPHQQNKVFEFALQGAITVTLVTANYGRAPETPKYLYKILPSSAPPPTPLPSALPLSPLDSTDGYIHLSTAAQTPATANRFFANETTLYILKVEYTRVAADVKWEEAGSGIFAHLYNGGKLGIHEIVDVKQWEKGDQDWKTSLDGVAWLE</sequence>
<evidence type="ECO:0000313" key="2">
    <source>
        <dbReference type="Proteomes" id="UP000886523"/>
    </source>
</evidence>
<proteinExistence type="predicted"/>
<accession>A0A9P6E107</accession>
<evidence type="ECO:0000313" key="1">
    <source>
        <dbReference type="EMBL" id="KAF9518483.1"/>
    </source>
</evidence>
<dbReference type="Proteomes" id="UP000886523">
    <property type="component" value="Unassembled WGS sequence"/>
</dbReference>
<dbReference type="AlphaFoldDB" id="A0A9P6E107"/>
<comment type="caution">
    <text evidence="1">The sequence shown here is derived from an EMBL/GenBank/DDBJ whole genome shotgun (WGS) entry which is preliminary data.</text>
</comment>
<dbReference type="Gene3D" id="3.20.170.20">
    <property type="entry name" value="Protein of unknown function DUF952"/>
    <property type="match status" value="1"/>
</dbReference>
<protein>
    <submittedName>
        <fullName evidence="1">Uncharacterized protein</fullName>
    </submittedName>
</protein>
<dbReference type="SUPFAM" id="SSF56399">
    <property type="entry name" value="ADP-ribosylation"/>
    <property type="match status" value="1"/>
</dbReference>
<dbReference type="InterPro" id="IPR009297">
    <property type="entry name" value="DUF952"/>
</dbReference>
<dbReference type="Pfam" id="PF06108">
    <property type="entry name" value="DUF952"/>
    <property type="match status" value="1"/>
</dbReference>
<keyword evidence="2" id="KW-1185">Reference proteome</keyword>
<name>A0A9P6E107_9AGAM</name>
<gene>
    <name evidence="1" type="ORF">BS47DRAFT_303203</name>
</gene>
<dbReference type="PANTHER" id="PTHR34129:SF1">
    <property type="entry name" value="DUF952 DOMAIN-CONTAINING PROTEIN"/>
    <property type="match status" value="1"/>
</dbReference>
<organism evidence="1 2">
    <name type="scientific">Hydnum rufescens UP504</name>
    <dbReference type="NCBI Taxonomy" id="1448309"/>
    <lineage>
        <taxon>Eukaryota</taxon>
        <taxon>Fungi</taxon>
        <taxon>Dikarya</taxon>
        <taxon>Basidiomycota</taxon>
        <taxon>Agaricomycotina</taxon>
        <taxon>Agaricomycetes</taxon>
        <taxon>Cantharellales</taxon>
        <taxon>Hydnaceae</taxon>
        <taxon>Hydnum</taxon>
    </lineage>
</organism>
<dbReference type="EMBL" id="MU128925">
    <property type="protein sequence ID" value="KAF9518483.1"/>
    <property type="molecule type" value="Genomic_DNA"/>
</dbReference>
<reference evidence="1" key="1">
    <citation type="journal article" date="2020" name="Nat. Commun.">
        <title>Large-scale genome sequencing of mycorrhizal fungi provides insights into the early evolution of symbiotic traits.</title>
        <authorList>
            <person name="Miyauchi S."/>
            <person name="Kiss E."/>
            <person name="Kuo A."/>
            <person name="Drula E."/>
            <person name="Kohler A."/>
            <person name="Sanchez-Garcia M."/>
            <person name="Morin E."/>
            <person name="Andreopoulos B."/>
            <person name="Barry K.W."/>
            <person name="Bonito G."/>
            <person name="Buee M."/>
            <person name="Carver A."/>
            <person name="Chen C."/>
            <person name="Cichocki N."/>
            <person name="Clum A."/>
            <person name="Culley D."/>
            <person name="Crous P.W."/>
            <person name="Fauchery L."/>
            <person name="Girlanda M."/>
            <person name="Hayes R.D."/>
            <person name="Keri Z."/>
            <person name="LaButti K."/>
            <person name="Lipzen A."/>
            <person name="Lombard V."/>
            <person name="Magnuson J."/>
            <person name="Maillard F."/>
            <person name="Murat C."/>
            <person name="Nolan M."/>
            <person name="Ohm R.A."/>
            <person name="Pangilinan J."/>
            <person name="Pereira M.F."/>
            <person name="Perotto S."/>
            <person name="Peter M."/>
            <person name="Pfister S."/>
            <person name="Riley R."/>
            <person name="Sitrit Y."/>
            <person name="Stielow J.B."/>
            <person name="Szollosi G."/>
            <person name="Zifcakova L."/>
            <person name="Stursova M."/>
            <person name="Spatafora J.W."/>
            <person name="Tedersoo L."/>
            <person name="Vaario L.M."/>
            <person name="Yamada A."/>
            <person name="Yan M."/>
            <person name="Wang P."/>
            <person name="Xu J."/>
            <person name="Bruns T."/>
            <person name="Baldrian P."/>
            <person name="Vilgalys R."/>
            <person name="Dunand C."/>
            <person name="Henrissat B."/>
            <person name="Grigoriev I.V."/>
            <person name="Hibbett D."/>
            <person name="Nagy L.G."/>
            <person name="Martin F.M."/>
        </authorList>
    </citation>
    <scope>NUCLEOTIDE SEQUENCE</scope>
    <source>
        <strain evidence="1">UP504</strain>
    </source>
</reference>
<dbReference type="PANTHER" id="PTHR34129">
    <property type="entry name" value="BLR1139 PROTEIN"/>
    <property type="match status" value="1"/>
</dbReference>